<protein>
    <submittedName>
        <fullName evidence="2">Uncharacterized protein</fullName>
    </submittedName>
</protein>
<proteinExistence type="predicted"/>
<dbReference type="Proteomes" id="UP000046395">
    <property type="component" value="Unassembled WGS sequence"/>
</dbReference>
<name>A0A5S6R3K4_TRIMR</name>
<sequence>MARLRIAGKAFKLSTTLSDFFRSDGMIKITKLQVGKLRNGVRCVPERMDKEAMDQLLKVHEAPEFPEEFLGPTMLVISIMMIGKNMGPEFTRRWVLRRARTVFQIYNKQWREEYANALLSESWAREIDLQWKGSLEFRAMVFTGVVRNARGSGAEQRLFWYTEVMLRFARLSGFFFIREFLMLYPKAKVPWIPSQALQRECVEDLARFCEKSSQLRILLWDIMKKLWTEANEMGALVEQILDWLKFARMTGLFLIFQYILAEIPNPVIYHPYLKPDRRALAEAVLYWNQASKESRPYLRIIKRIWVHKEENCSHPILWDPYLQVDRARLRDAIEVWEKFPSSPKPYAGIIASSAALYKMGGEQLRRLVYIAVQVGRRTVLTLRDYTCAIPPDAAYCDRLIERYFPEEETFHPVSKDDFMRMEMSSDIPSAFSHGVIRELAQTKVTIGHCSASTA</sequence>
<keyword evidence="1" id="KW-1185">Reference proteome</keyword>
<dbReference type="WBParaSite" id="TMUE_3000013894.1">
    <property type="protein sequence ID" value="TMUE_3000013894.1"/>
    <property type="gene ID" value="WBGene00292526"/>
</dbReference>
<accession>A0A5S6R3K4</accession>
<reference evidence="2" key="1">
    <citation type="submission" date="2019-12" db="UniProtKB">
        <authorList>
            <consortium name="WormBaseParasite"/>
        </authorList>
    </citation>
    <scope>IDENTIFICATION</scope>
</reference>
<evidence type="ECO:0000313" key="1">
    <source>
        <dbReference type="Proteomes" id="UP000046395"/>
    </source>
</evidence>
<evidence type="ECO:0000313" key="2">
    <source>
        <dbReference type="WBParaSite" id="TMUE_3000013894.1"/>
    </source>
</evidence>
<organism evidence="1 2">
    <name type="scientific">Trichuris muris</name>
    <name type="common">Mouse whipworm</name>
    <dbReference type="NCBI Taxonomy" id="70415"/>
    <lineage>
        <taxon>Eukaryota</taxon>
        <taxon>Metazoa</taxon>
        <taxon>Ecdysozoa</taxon>
        <taxon>Nematoda</taxon>
        <taxon>Enoplea</taxon>
        <taxon>Dorylaimia</taxon>
        <taxon>Trichinellida</taxon>
        <taxon>Trichuridae</taxon>
        <taxon>Trichuris</taxon>
    </lineage>
</organism>
<dbReference type="AlphaFoldDB" id="A0A5S6R3K4"/>